<dbReference type="RefSeq" id="WP_114772638.1">
    <property type="nucleotide sequence ID" value="NZ_QQBB01000013.1"/>
</dbReference>
<keyword evidence="1" id="KW-1133">Transmembrane helix</keyword>
<dbReference type="AlphaFoldDB" id="A0A370HAE9"/>
<comment type="caution">
    <text evidence="2">The sequence shown here is derived from an EMBL/GenBank/DDBJ whole genome shotgun (WGS) entry which is preliminary data.</text>
</comment>
<evidence type="ECO:0000313" key="2">
    <source>
        <dbReference type="EMBL" id="RDI53618.1"/>
    </source>
</evidence>
<sequence length="60" mass="6486">MGLTIGIVMLCIGLAMILFGRPRKGEDVRPFMKSSLVFVLYPGLTLVFLAIGAMTVVTNL</sequence>
<feature type="transmembrane region" description="Helical" evidence="1">
    <location>
        <begin position="35"/>
        <end position="57"/>
    </location>
</feature>
<keyword evidence="1" id="KW-0472">Membrane</keyword>
<proteinExistence type="predicted"/>
<dbReference type="EMBL" id="QQBB01000013">
    <property type="protein sequence ID" value="RDI53618.1"/>
    <property type="molecule type" value="Genomic_DNA"/>
</dbReference>
<reference evidence="2 3" key="1">
    <citation type="submission" date="2018-07" db="EMBL/GenBank/DDBJ databases">
        <title>Genomic Encyclopedia of Type Strains, Phase IV (KMG-IV): sequencing the most valuable type-strain genomes for metagenomic binning, comparative biology and taxonomic classification.</title>
        <authorList>
            <person name="Goeker M."/>
        </authorList>
    </citation>
    <scope>NUCLEOTIDE SEQUENCE [LARGE SCALE GENOMIC DNA]</scope>
    <source>
        <strain evidence="2 3">DSM 14364</strain>
    </source>
</reference>
<protein>
    <submittedName>
        <fullName evidence="2">Uncharacterized protein</fullName>
    </submittedName>
</protein>
<gene>
    <name evidence="2" type="ORF">DES45_11339</name>
</gene>
<organism evidence="2 3">
    <name type="scientific">Microvirga subterranea</name>
    <dbReference type="NCBI Taxonomy" id="186651"/>
    <lineage>
        <taxon>Bacteria</taxon>
        <taxon>Pseudomonadati</taxon>
        <taxon>Pseudomonadota</taxon>
        <taxon>Alphaproteobacteria</taxon>
        <taxon>Hyphomicrobiales</taxon>
        <taxon>Methylobacteriaceae</taxon>
        <taxon>Microvirga</taxon>
    </lineage>
</organism>
<accession>A0A370HAE9</accession>
<evidence type="ECO:0000256" key="1">
    <source>
        <dbReference type="SAM" id="Phobius"/>
    </source>
</evidence>
<feature type="transmembrane region" description="Helical" evidence="1">
    <location>
        <begin position="6"/>
        <end position="23"/>
    </location>
</feature>
<dbReference type="Proteomes" id="UP000254925">
    <property type="component" value="Unassembled WGS sequence"/>
</dbReference>
<dbReference type="OrthoDB" id="9895429at2"/>
<keyword evidence="3" id="KW-1185">Reference proteome</keyword>
<evidence type="ECO:0000313" key="3">
    <source>
        <dbReference type="Proteomes" id="UP000254925"/>
    </source>
</evidence>
<keyword evidence="1" id="KW-0812">Transmembrane</keyword>
<name>A0A370HAE9_9HYPH</name>